<evidence type="ECO:0000313" key="1">
    <source>
        <dbReference type="EMBL" id="KKM16697.1"/>
    </source>
</evidence>
<gene>
    <name evidence="1" type="ORF">LCGC14_1683270</name>
</gene>
<proteinExistence type="predicted"/>
<comment type="caution">
    <text evidence="1">The sequence shown here is derived from an EMBL/GenBank/DDBJ whole genome shotgun (WGS) entry which is preliminary data.</text>
</comment>
<protein>
    <submittedName>
        <fullName evidence="1">Uncharacterized protein</fullName>
    </submittedName>
</protein>
<name>A0A0F9HNG4_9ZZZZ</name>
<sequence>MTRTERAIAILKDAEPVFRLKPERKSHNHSGLCLYTTNHQLGKRLTDISYNKLIELMLTDGRNKSRWWFCGNQSQHIAWDKETSGYESERSDFCLKRIKELEK</sequence>
<accession>A0A0F9HNG4</accession>
<reference evidence="1" key="1">
    <citation type="journal article" date="2015" name="Nature">
        <title>Complex archaea that bridge the gap between prokaryotes and eukaryotes.</title>
        <authorList>
            <person name="Spang A."/>
            <person name="Saw J.H."/>
            <person name="Jorgensen S.L."/>
            <person name="Zaremba-Niedzwiedzka K."/>
            <person name="Martijn J."/>
            <person name="Lind A.E."/>
            <person name="van Eijk R."/>
            <person name="Schleper C."/>
            <person name="Guy L."/>
            <person name="Ettema T.J."/>
        </authorList>
    </citation>
    <scope>NUCLEOTIDE SEQUENCE</scope>
</reference>
<organism evidence="1">
    <name type="scientific">marine sediment metagenome</name>
    <dbReference type="NCBI Taxonomy" id="412755"/>
    <lineage>
        <taxon>unclassified sequences</taxon>
        <taxon>metagenomes</taxon>
        <taxon>ecological metagenomes</taxon>
    </lineage>
</organism>
<dbReference type="EMBL" id="LAZR01014619">
    <property type="protein sequence ID" value="KKM16697.1"/>
    <property type="molecule type" value="Genomic_DNA"/>
</dbReference>
<dbReference type="AlphaFoldDB" id="A0A0F9HNG4"/>